<evidence type="ECO:0000256" key="1">
    <source>
        <dbReference type="ARBA" id="ARBA00022723"/>
    </source>
</evidence>
<keyword evidence="6" id="KW-1185">Reference proteome</keyword>
<evidence type="ECO:0000259" key="4">
    <source>
        <dbReference type="Pfam" id="PF00149"/>
    </source>
</evidence>
<dbReference type="Gene3D" id="3.60.21.10">
    <property type="match status" value="1"/>
</dbReference>
<dbReference type="Pfam" id="PF00149">
    <property type="entry name" value="Metallophos"/>
    <property type="match status" value="1"/>
</dbReference>
<comment type="caution">
    <text evidence="5">The sequence shown here is derived from an EMBL/GenBank/DDBJ whole genome shotgun (WGS) entry which is preliminary data.</text>
</comment>
<feature type="transmembrane region" description="Helical" evidence="3">
    <location>
        <begin position="46"/>
        <end position="70"/>
    </location>
</feature>
<dbReference type="Proteomes" id="UP000050277">
    <property type="component" value="Unassembled WGS sequence"/>
</dbReference>
<dbReference type="SUPFAM" id="SSF56300">
    <property type="entry name" value="Metallo-dependent phosphatases"/>
    <property type="match status" value="1"/>
</dbReference>
<dbReference type="RefSeq" id="WP_054533669.1">
    <property type="nucleotide sequence ID" value="NZ_LGKP01000012.1"/>
</dbReference>
<accession>A0A0P6XZH3</accession>
<evidence type="ECO:0000313" key="6">
    <source>
        <dbReference type="Proteomes" id="UP000050277"/>
    </source>
</evidence>
<reference evidence="5 6" key="1">
    <citation type="submission" date="2015-07" db="EMBL/GenBank/DDBJ databases">
        <title>Whole genome sequence of Herpetosiphon geysericola DSM 7119.</title>
        <authorList>
            <person name="Hemp J."/>
            <person name="Ward L.M."/>
            <person name="Pace L.A."/>
            <person name="Fischer W.W."/>
        </authorList>
    </citation>
    <scope>NUCLEOTIDE SEQUENCE [LARGE SCALE GENOMIC DNA]</scope>
    <source>
        <strain evidence="5 6">DSM 7119</strain>
    </source>
</reference>
<dbReference type="InterPro" id="IPR029052">
    <property type="entry name" value="Metallo-depent_PP-like"/>
</dbReference>
<keyword evidence="1" id="KW-0479">Metal-binding</keyword>
<dbReference type="CDD" id="cd07385">
    <property type="entry name" value="MPP_YkuE_C"/>
    <property type="match status" value="1"/>
</dbReference>
<sequence>MQRKLGFGLLGLLLWLLGLAICGSLFGWNLAWLKDWQWLAEQTGWRFWLAQTIFRIVLLLPLILGLLLLLHPMWLGRRLLPSPKPDSSVSAAPLAHETLNRRRFVIEAGLLGGLVGYSSLIEPFNPEVVELELPIANLPSRFEGLRIVQLSDLHVCAYTPADDVARAVALINQLDADIVTITGDFVDRHAKFADDATMPLRQLQAREGIFSVLGNHDYYTGDIERMIWAIKRADLGLLINQQTVIRRGAERLNLVGLDDPKHNAGNGWSHGNIDLARAFGNLRASDPCITLLHNPIFAPSVIGAYAPQLVLSGHTHGGQIWVPILTEQAVRSRDRFVEGRYQLANSQVYVNRGWGFTGPPLRFAKRPEISVIRLTRDQGSGIGDSF</sequence>
<evidence type="ECO:0000313" key="5">
    <source>
        <dbReference type="EMBL" id="KPL90312.1"/>
    </source>
</evidence>
<dbReference type="AlphaFoldDB" id="A0A0P6XZH3"/>
<keyword evidence="3" id="KW-0812">Transmembrane</keyword>
<protein>
    <recommendedName>
        <fullName evidence="4">Calcineurin-like phosphoesterase domain-containing protein</fullName>
    </recommendedName>
</protein>
<dbReference type="GO" id="GO:0046872">
    <property type="term" value="F:metal ion binding"/>
    <property type="evidence" value="ECO:0007669"/>
    <property type="project" value="UniProtKB-KW"/>
</dbReference>
<dbReference type="PANTHER" id="PTHR31302:SF31">
    <property type="entry name" value="PHOSPHODIESTERASE YAEI"/>
    <property type="match status" value="1"/>
</dbReference>
<keyword evidence="2" id="KW-0378">Hydrolase</keyword>
<dbReference type="GO" id="GO:0016020">
    <property type="term" value="C:membrane"/>
    <property type="evidence" value="ECO:0007669"/>
    <property type="project" value="GOC"/>
</dbReference>
<evidence type="ECO:0000256" key="2">
    <source>
        <dbReference type="ARBA" id="ARBA00022801"/>
    </source>
</evidence>
<dbReference type="OrthoDB" id="9780884at2"/>
<dbReference type="GO" id="GO:0008758">
    <property type="term" value="F:UDP-2,3-diacylglucosamine hydrolase activity"/>
    <property type="evidence" value="ECO:0007669"/>
    <property type="project" value="TreeGrafter"/>
</dbReference>
<evidence type="ECO:0000256" key="3">
    <source>
        <dbReference type="SAM" id="Phobius"/>
    </source>
</evidence>
<gene>
    <name evidence="5" type="ORF">SE18_06750</name>
</gene>
<organism evidence="5 6">
    <name type="scientific">Herpetosiphon geysericola</name>
    <dbReference type="NCBI Taxonomy" id="70996"/>
    <lineage>
        <taxon>Bacteria</taxon>
        <taxon>Bacillati</taxon>
        <taxon>Chloroflexota</taxon>
        <taxon>Chloroflexia</taxon>
        <taxon>Herpetosiphonales</taxon>
        <taxon>Herpetosiphonaceae</taxon>
        <taxon>Herpetosiphon</taxon>
    </lineage>
</organism>
<dbReference type="PANTHER" id="PTHR31302">
    <property type="entry name" value="TRANSMEMBRANE PROTEIN WITH METALLOPHOSPHOESTERASE DOMAIN-RELATED"/>
    <property type="match status" value="1"/>
</dbReference>
<dbReference type="GO" id="GO:0009245">
    <property type="term" value="P:lipid A biosynthetic process"/>
    <property type="evidence" value="ECO:0007669"/>
    <property type="project" value="TreeGrafter"/>
</dbReference>
<keyword evidence="3" id="KW-0472">Membrane</keyword>
<name>A0A0P6XZH3_9CHLR</name>
<keyword evidence="3" id="KW-1133">Transmembrane helix</keyword>
<dbReference type="EMBL" id="LGKP01000012">
    <property type="protein sequence ID" value="KPL90312.1"/>
    <property type="molecule type" value="Genomic_DNA"/>
</dbReference>
<dbReference type="InterPro" id="IPR004843">
    <property type="entry name" value="Calcineurin-like_PHP"/>
</dbReference>
<dbReference type="InterPro" id="IPR051158">
    <property type="entry name" value="Metallophosphoesterase_sf"/>
</dbReference>
<feature type="domain" description="Calcineurin-like phosphoesterase" evidence="4">
    <location>
        <begin position="145"/>
        <end position="317"/>
    </location>
</feature>
<proteinExistence type="predicted"/>